<evidence type="ECO:0000313" key="4">
    <source>
        <dbReference type="EMBL" id="PJC25145.1"/>
    </source>
</evidence>
<reference evidence="5" key="1">
    <citation type="submission" date="2017-09" db="EMBL/GenBank/DDBJ databases">
        <title>Depth-based differentiation of microbial function through sediment-hosted aquifers and enrichment of novel symbionts in the deep terrestrial subsurface.</title>
        <authorList>
            <person name="Probst A.J."/>
            <person name="Ladd B."/>
            <person name="Jarett J.K."/>
            <person name="Geller-Mcgrath D.E."/>
            <person name="Sieber C.M.K."/>
            <person name="Emerson J.B."/>
            <person name="Anantharaman K."/>
            <person name="Thomas B.C."/>
            <person name="Malmstrom R."/>
            <person name="Stieglmeier M."/>
            <person name="Klingl A."/>
            <person name="Woyke T."/>
            <person name="Ryan C.M."/>
            <person name="Banfield J.F."/>
        </authorList>
    </citation>
    <scope>NUCLEOTIDE SEQUENCE [LARGE SCALE GENOMIC DNA]</scope>
</reference>
<evidence type="ECO:0000313" key="5">
    <source>
        <dbReference type="Proteomes" id="UP000230228"/>
    </source>
</evidence>
<gene>
    <name evidence="4" type="ORF">CO056_01900</name>
</gene>
<keyword evidence="1" id="KW-0328">Glycosyltransferase</keyword>
<dbReference type="Proteomes" id="UP000230228">
    <property type="component" value="Unassembled WGS sequence"/>
</dbReference>
<dbReference type="PANTHER" id="PTHR12526:SF510">
    <property type="entry name" value="D-INOSITOL 3-PHOSPHATE GLYCOSYLTRANSFERASE"/>
    <property type="match status" value="1"/>
</dbReference>
<keyword evidence="2" id="KW-0808">Transferase</keyword>
<feature type="non-terminal residue" evidence="4">
    <location>
        <position position="383"/>
    </location>
</feature>
<evidence type="ECO:0000256" key="2">
    <source>
        <dbReference type="ARBA" id="ARBA00022679"/>
    </source>
</evidence>
<feature type="domain" description="Glycosyl transferase family 1" evidence="3">
    <location>
        <begin position="240"/>
        <end position="382"/>
    </location>
</feature>
<protein>
    <recommendedName>
        <fullName evidence="3">Glycosyl transferase family 1 domain-containing protein</fullName>
    </recommendedName>
</protein>
<name>A0A2M8EQY3_9BACT</name>
<evidence type="ECO:0000256" key="1">
    <source>
        <dbReference type="ARBA" id="ARBA00022676"/>
    </source>
</evidence>
<dbReference type="Pfam" id="PF00534">
    <property type="entry name" value="Glycos_transf_1"/>
    <property type="match status" value="1"/>
</dbReference>
<dbReference type="Gene3D" id="3.40.50.2000">
    <property type="entry name" value="Glycogen Phosphorylase B"/>
    <property type="match status" value="2"/>
</dbReference>
<dbReference type="EMBL" id="PFSH01000027">
    <property type="protein sequence ID" value="PJC25145.1"/>
    <property type="molecule type" value="Genomic_DNA"/>
</dbReference>
<dbReference type="GO" id="GO:0016757">
    <property type="term" value="F:glycosyltransferase activity"/>
    <property type="evidence" value="ECO:0007669"/>
    <property type="project" value="UniProtKB-KW"/>
</dbReference>
<accession>A0A2M8EQY3</accession>
<evidence type="ECO:0000259" key="3">
    <source>
        <dbReference type="Pfam" id="PF00534"/>
    </source>
</evidence>
<proteinExistence type="predicted"/>
<dbReference type="AlphaFoldDB" id="A0A2M8EQY3"/>
<dbReference type="PANTHER" id="PTHR12526">
    <property type="entry name" value="GLYCOSYLTRANSFERASE"/>
    <property type="match status" value="1"/>
</dbReference>
<dbReference type="SUPFAM" id="SSF53756">
    <property type="entry name" value="UDP-Glycosyltransferase/glycogen phosphorylase"/>
    <property type="match status" value="1"/>
</dbReference>
<organism evidence="4 5">
    <name type="scientific">Candidatus Tagabacteria bacterium CG_4_9_14_0_2_um_filter_41_11</name>
    <dbReference type="NCBI Taxonomy" id="1975019"/>
    <lineage>
        <taxon>Bacteria</taxon>
        <taxon>Candidatus Tagaibacteriota</taxon>
    </lineage>
</organism>
<comment type="caution">
    <text evidence="4">The sequence shown here is derived from an EMBL/GenBank/DDBJ whole genome shotgun (WGS) entry which is preliminary data.</text>
</comment>
<sequence>MKILSIGSDKKLFDENSEVRRRVIEYGRLIDELHIIVFNQKTKKCTYNCDSKYMRISENIYVYPTNSLTKWFYVFDAVKIGRNILSFTSANTSDRKYLPDWLITSQDPFECGFVGWLLKRRYKIPLQLQIHTDFLSPYFKKESFLSIVRVLIAKFLIKRADCFRVVSRRIKLSLSGAKVLPKNRRCGRANPPAGGFRDKRFLEEAFAERCLAVLPIFVDIKKIQEAVVKTDLHQKYPQFDFIILMASRLTREKNIGLAIGAMQEVAKKHPKTGLIIVGNGPEEKNLALLVTRYSLRKNAIFEPWTDDIISYYKTADLFPLTSNYEGYGMAVVEAMAAGCPVVMTDVGLAGEVLIDKKDGIVIPVGDREKLVEAILNLIENPEL</sequence>
<dbReference type="InterPro" id="IPR001296">
    <property type="entry name" value="Glyco_trans_1"/>
</dbReference>